<gene>
    <name evidence="13" type="primary">LOC114463846</name>
</gene>
<keyword evidence="14" id="KW-1185">Reference proteome</keyword>
<dbReference type="Ensembl" id="ENSGWIT00000051957.1">
    <property type="protein sequence ID" value="ENSGWIP00000048037.1"/>
    <property type="gene ID" value="ENSGWIG00000023597.1"/>
</dbReference>
<dbReference type="InterPro" id="IPR017452">
    <property type="entry name" value="GPCR_Rhodpsn_7TM"/>
</dbReference>
<keyword evidence="8 11" id="KW-0675">Receptor</keyword>
<dbReference type="PANTHER" id="PTHR24246">
    <property type="entry name" value="OLFACTORY RECEPTOR AND ADENOSINE RECEPTOR"/>
    <property type="match status" value="1"/>
</dbReference>
<feature type="transmembrane region" description="Helical" evidence="11">
    <location>
        <begin position="222"/>
        <end position="240"/>
    </location>
</feature>
<feature type="transmembrane region" description="Helical" evidence="11">
    <location>
        <begin position="170"/>
        <end position="196"/>
    </location>
</feature>
<dbReference type="PROSITE" id="PS00237">
    <property type="entry name" value="G_PROTEIN_RECEP_F1_1"/>
    <property type="match status" value="1"/>
</dbReference>
<dbReference type="GO" id="GO:0005886">
    <property type="term" value="C:plasma membrane"/>
    <property type="evidence" value="ECO:0007669"/>
    <property type="project" value="UniProtKB-SubCell"/>
</dbReference>
<dbReference type="SUPFAM" id="SSF81321">
    <property type="entry name" value="Family A G protein-coupled receptor-like"/>
    <property type="match status" value="1"/>
</dbReference>
<feature type="transmembrane region" description="Helical" evidence="11">
    <location>
        <begin position="120"/>
        <end position="142"/>
    </location>
</feature>
<evidence type="ECO:0000256" key="7">
    <source>
        <dbReference type="ARBA" id="ARBA00023157"/>
    </source>
</evidence>
<dbReference type="InterPro" id="IPR000276">
    <property type="entry name" value="GPCR_Rhodpsn"/>
</dbReference>
<evidence type="ECO:0000256" key="10">
    <source>
        <dbReference type="ARBA" id="ARBA00023224"/>
    </source>
</evidence>
<keyword evidence="6 11" id="KW-0472">Membrane</keyword>
<keyword evidence="10 11" id="KW-0807">Transducer</keyword>
<dbReference type="GO" id="GO:0045202">
    <property type="term" value="C:synapse"/>
    <property type="evidence" value="ECO:0007669"/>
    <property type="project" value="TreeGrafter"/>
</dbReference>
<dbReference type="PRINTS" id="PR00424">
    <property type="entry name" value="ADENOSINER"/>
</dbReference>
<feature type="transmembrane region" description="Helical" evidence="11">
    <location>
        <begin position="6"/>
        <end position="31"/>
    </location>
</feature>
<evidence type="ECO:0000256" key="9">
    <source>
        <dbReference type="ARBA" id="ARBA00023180"/>
    </source>
</evidence>
<name>A0A8C5NDU6_GOUWI</name>
<evidence type="ECO:0000256" key="8">
    <source>
        <dbReference type="ARBA" id="ARBA00023170"/>
    </source>
</evidence>
<keyword evidence="9 11" id="KW-0325">Glycoprotein</keyword>
<evidence type="ECO:0000256" key="5">
    <source>
        <dbReference type="ARBA" id="ARBA00023040"/>
    </source>
</evidence>
<dbReference type="Pfam" id="PF00001">
    <property type="entry name" value="7tm_1"/>
    <property type="match status" value="1"/>
</dbReference>
<dbReference type="RefSeq" id="XP_028303473.1">
    <property type="nucleotide sequence ID" value="XM_028447672.1"/>
</dbReference>
<evidence type="ECO:0000256" key="1">
    <source>
        <dbReference type="ARBA" id="ARBA00004651"/>
    </source>
</evidence>
<reference evidence="13" key="1">
    <citation type="submission" date="2020-06" db="EMBL/GenBank/DDBJ databases">
        <authorList>
            <consortium name="Wellcome Sanger Institute Data Sharing"/>
        </authorList>
    </citation>
    <scope>NUCLEOTIDE SEQUENCE [LARGE SCALE GENOMIC DNA]</scope>
</reference>
<feature type="transmembrane region" description="Helical" evidence="11">
    <location>
        <begin position="260"/>
        <end position="280"/>
    </location>
</feature>
<evidence type="ECO:0000259" key="12">
    <source>
        <dbReference type="PROSITE" id="PS50262"/>
    </source>
</evidence>
<dbReference type="AlphaFoldDB" id="A0A8C5NDU6"/>
<keyword evidence="7 11" id="KW-1015">Disulfide bond</keyword>
<keyword evidence="5 11" id="KW-0297">G-protein coupled receptor</keyword>
<reference evidence="13" key="3">
    <citation type="submission" date="2025-09" db="UniProtKB">
        <authorList>
            <consortium name="Ensembl"/>
        </authorList>
    </citation>
    <scope>IDENTIFICATION</scope>
</reference>
<keyword evidence="3 11" id="KW-0812">Transmembrane</keyword>
<feature type="transmembrane region" description="Helical" evidence="11">
    <location>
        <begin position="77"/>
        <end position="99"/>
    </location>
</feature>
<evidence type="ECO:0000256" key="11">
    <source>
        <dbReference type="RuleBase" id="RU201114"/>
    </source>
</evidence>
<evidence type="ECO:0000256" key="6">
    <source>
        <dbReference type="ARBA" id="ARBA00023136"/>
    </source>
</evidence>
<evidence type="ECO:0000256" key="4">
    <source>
        <dbReference type="ARBA" id="ARBA00022989"/>
    </source>
</evidence>
<proteinExistence type="inferred from homology"/>
<dbReference type="InterPro" id="IPR001634">
    <property type="entry name" value="Adenosn_rcpt"/>
</dbReference>
<dbReference type="PROSITE" id="PS50262">
    <property type="entry name" value="G_PROTEIN_RECEP_F1_2"/>
    <property type="match status" value="1"/>
</dbReference>
<reference evidence="13" key="2">
    <citation type="submission" date="2025-08" db="UniProtKB">
        <authorList>
            <consortium name="Ensembl"/>
        </authorList>
    </citation>
    <scope>IDENTIFICATION</scope>
</reference>
<organism evidence="13 14">
    <name type="scientific">Gouania willdenowi</name>
    <name type="common">Blunt-snouted clingfish</name>
    <name type="synonym">Lepadogaster willdenowi</name>
    <dbReference type="NCBI Taxonomy" id="441366"/>
    <lineage>
        <taxon>Eukaryota</taxon>
        <taxon>Metazoa</taxon>
        <taxon>Chordata</taxon>
        <taxon>Craniata</taxon>
        <taxon>Vertebrata</taxon>
        <taxon>Euteleostomi</taxon>
        <taxon>Actinopterygii</taxon>
        <taxon>Neopterygii</taxon>
        <taxon>Teleostei</taxon>
        <taxon>Neoteleostei</taxon>
        <taxon>Acanthomorphata</taxon>
        <taxon>Ovalentaria</taxon>
        <taxon>Blenniimorphae</taxon>
        <taxon>Blenniiformes</taxon>
        <taxon>Gobiesocoidei</taxon>
        <taxon>Gobiesocidae</taxon>
        <taxon>Gobiesocinae</taxon>
        <taxon>Gouania</taxon>
    </lineage>
</organism>
<evidence type="ECO:0000313" key="14">
    <source>
        <dbReference type="Proteomes" id="UP000694680"/>
    </source>
</evidence>
<dbReference type="GeneID" id="114463846"/>
<evidence type="ECO:0000313" key="13">
    <source>
        <dbReference type="Ensembl" id="ENSGWIP00000048037.1"/>
    </source>
</evidence>
<comment type="subcellular location">
    <subcellularLocation>
        <location evidence="1 11">Cell membrane</location>
        <topology evidence="1 11">Multi-pass membrane protein</topology>
    </subcellularLocation>
</comment>
<comment type="similarity">
    <text evidence="11">Belongs to the G-protein coupled receptor 1 family.</text>
</comment>
<dbReference type="GO" id="GO:0030425">
    <property type="term" value="C:dendrite"/>
    <property type="evidence" value="ECO:0007669"/>
    <property type="project" value="TreeGrafter"/>
</dbReference>
<dbReference type="Proteomes" id="UP000694680">
    <property type="component" value="Chromosome 5"/>
</dbReference>
<dbReference type="Gene3D" id="1.20.1070.10">
    <property type="entry name" value="Rhodopsin 7-helix transmembrane proteins"/>
    <property type="match status" value="1"/>
</dbReference>
<dbReference type="PRINTS" id="PR00237">
    <property type="entry name" value="GPCRRHODOPSN"/>
</dbReference>
<feature type="domain" description="G-protein coupled receptors family 1 profile" evidence="12">
    <location>
        <begin position="22"/>
        <end position="278"/>
    </location>
</feature>
<sequence>MGAGEVIYTLVEVLIAISCCLGNMLVVLALWTSKSIKQPTFCLIVSLAVADFLVGCIAIPLAVVVDGRVRTSFTVCLFTSCLVILFTLVSVLCLAAIAVDRFLRVYIPLRYKTTIQKRHSCLAAAACWLLAMPLSFAPMLGWNNRKASSDSTNSTIVCQFLTVIPMSYLVYFNFIICTLIPLLVMTALYASVFFIIRGSLREKPGNSAFTESQQYLRKEKQLAGSLSLVLALFALSWIPLHILNCIAYFGDPSHISKTAFYIGILLSHANSAVNPVVYAFKIQKIREAYLKIWGQLTSCKAENLASETSHSTDNNLSNKINSVTNIDRK</sequence>
<dbReference type="SMART" id="SM01381">
    <property type="entry name" value="7TM_GPCR_Srsx"/>
    <property type="match status" value="1"/>
</dbReference>
<dbReference type="GO" id="GO:0001609">
    <property type="term" value="F:G protein-coupled adenosine receptor activity"/>
    <property type="evidence" value="ECO:0007669"/>
    <property type="project" value="UniProtKB-UniRule"/>
</dbReference>
<evidence type="ECO:0000256" key="3">
    <source>
        <dbReference type="ARBA" id="ARBA00022692"/>
    </source>
</evidence>
<feature type="transmembrane region" description="Helical" evidence="11">
    <location>
        <begin position="43"/>
        <end position="65"/>
    </location>
</feature>
<keyword evidence="2 11" id="KW-1003">Cell membrane</keyword>
<accession>A0A8C5NDU6</accession>
<evidence type="ECO:0000256" key="2">
    <source>
        <dbReference type="ARBA" id="ARBA00022475"/>
    </source>
</evidence>
<dbReference type="PANTHER" id="PTHR24246:SF54">
    <property type="entry name" value="ADENOSINE RECEPTOR A1-RELATED"/>
    <property type="match status" value="1"/>
</dbReference>
<keyword evidence="4 11" id="KW-1133">Transmembrane helix</keyword>
<protein>
    <submittedName>
        <fullName evidence="13">Adenosine receptor A1-like</fullName>
    </submittedName>
</protein>